<name>A0A917EAM7_9RHOB</name>
<evidence type="ECO:0000259" key="3">
    <source>
        <dbReference type="PROSITE" id="PS50110"/>
    </source>
</evidence>
<keyword evidence="1 2" id="KW-0597">Phosphoprotein</keyword>
<keyword evidence="5" id="KW-1185">Reference proteome</keyword>
<feature type="modified residue" description="4-aspartylphosphate" evidence="2">
    <location>
        <position position="72"/>
    </location>
</feature>
<feature type="domain" description="Response regulatory" evidence="3">
    <location>
        <begin position="23"/>
        <end position="136"/>
    </location>
</feature>
<dbReference type="GO" id="GO:0000160">
    <property type="term" value="P:phosphorelay signal transduction system"/>
    <property type="evidence" value="ECO:0007669"/>
    <property type="project" value="InterPro"/>
</dbReference>
<sequence>MDDQEPLLRDHVPTTARPLLGMTILVVEDSRYASEAMRLMCVRSGARIRRADCLASARRHLQVYRPTAMVVDVGLPDGSGLDLIAEMVRATPRVDVLLACSGDEGAAEASMAAGADGFLSKPLRSLAAFQSEILRHLPPDRCPAGPRVADTSEVRPDAMAYRDDMAAAADTLGSGADAPTVGYVAQFLHGIARAARDDVLLDAVDEMWADQRAGRVSDARVLRVAGLVNDRIGARLSI</sequence>
<dbReference type="InterPro" id="IPR001789">
    <property type="entry name" value="Sig_transdc_resp-reg_receiver"/>
</dbReference>
<protein>
    <submittedName>
        <fullName evidence="4">Response regulator</fullName>
    </submittedName>
</protein>
<dbReference type="CDD" id="cd00156">
    <property type="entry name" value="REC"/>
    <property type="match status" value="1"/>
</dbReference>
<dbReference type="Gene3D" id="3.40.50.2300">
    <property type="match status" value="1"/>
</dbReference>
<organism evidence="4 5">
    <name type="scientific">Primorskyibacter flagellatus</name>
    <dbReference type="NCBI Taxonomy" id="1387277"/>
    <lineage>
        <taxon>Bacteria</taxon>
        <taxon>Pseudomonadati</taxon>
        <taxon>Pseudomonadota</taxon>
        <taxon>Alphaproteobacteria</taxon>
        <taxon>Rhodobacterales</taxon>
        <taxon>Roseobacteraceae</taxon>
        <taxon>Primorskyibacter</taxon>
    </lineage>
</organism>
<dbReference type="AlphaFoldDB" id="A0A917EAM7"/>
<evidence type="ECO:0000256" key="2">
    <source>
        <dbReference type="PROSITE-ProRule" id="PRU00169"/>
    </source>
</evidence>
<dbReference type="EMBL" id="BMFJ01000001">
    <property type="protein sequence ID" value="GGE19416.1"/>
    <property type="molecule type" value="Genomic_DNA"/>
</dbReference>
<dbReference type="RefSeq" id="WP_188476069.1">
    <property type="nucleotide sequence ID" value="NZ_BMFJ01000001.1"/>
</dbReference>
<dbReference type="PANTHER" id="PTHR44591:SF3">
    <property type="entry name" value="RESPONSE REGULATORY DOMAIN-CONTAINING PROTEIN"/>
    <property type="match status" value="1"/>
</dbReference>
<dbReference type="SUPFAM" id="SSF52172">
    <property type="entry name" value="CheY-like"/>
    <property type="match status" value="1"/>
</dbReference>
<dbReference type="Proteomes" id="UP000612855">
    <property type="component" value="Unassembled WGS sequence"/>
</dbReference>
<comment type="caution">
    <text evidence="4">The sequence shown here is derived from an EMBL/GenBank/DDBJ whole genome shotgun (WGS) entry which is preliminary data.</text>
</comment>
<dbReference type="PANTHER" id="PTHR44591">
    <property type="entry name" value="STRESS RESPONSE REGULATOR PROTEIN 1"/>
    <property type="match status" value="1"/>
</dbReference>
<accession>A0A917EAM7</accession>
<evidence type="ECO:0000256" key="1">
    <source>
        <dbReference type="ARBA" id="ARBA00022553"/>
    </source>
</evidence>
<dbReference type="Pfam" id="PF00072">
    <property type="entry name" value="Response_reg"/>
    <property type="match status" value="1"/>
</dbReference>
<gene>
    <name evidence="4" type="ORF">GCM10011360_05240</name>
</gene>
<reference evidence="5" key="1">
    <citation type="journal article" date="2019" name="Int. J. Syst. Evol. Microbiol.">
        <title>The Global Catalogue of Microorganisms (GCM) 10K type strain sequencing project: providing services to taxonomists for standard genome sequencing and annotation.</title>
        <authorList>
            <consortium name="The Broad Institute Genomics Platform"/>
            <consortium name="The Broad Institute Genome Sequencing Center for Infectious Disease"/>
            <person name="Wu L."/>
            <person name="Ma J."/>
        </authorList>
    </citation>
    <scope>NUCLEOTIDE SEQUENCE [LARGE SCALE GENOMIC DNA]</scope>
    <source>
        <strain evidence="5">CGMCC 1.12664</strain>
    </source>
</reference>
<proteinExistence type="predicted"/>
<evidence type="ECO:0000313" key="4">
    <source>
        <dbReference type="EMBL" id="GGE19416.1"/>
    </source>
</evidence>
<dbReference type="InterPro" id="IPR050595">
    <property type="entry name" value="Bact_response_regulator"/>
</dbReference>
<dbReference type="InterPro" id="IPR011006">
    <property type="entry name" value="CheY-like_superfamily"/>
</dbReference>
<evidence type="ECO:0000313" key="5">
    <source>
        <dbReference type="Proteomes" id="UP000612855"/>
    </source>
</evidence>
<dbReference type="SMART" id="SM00448">
    <property type="entry name" value="REC"/>
    <property type="match status" value="1"/>
</dbReference>
<dbReference type="PROSITE" id="PS50110">
    <property type="entry name" value="RESPONSE_REGULATORY"/>
    <property type="match status" value="1"/>
</dbReference>